<dbReference type="Pfam" id="PF25967">
    <property type="entry name" value="RND-MFP_C"/>
    <property type="match status" value="1"/>
</dbReference>
<organism evidence="7 8">
    <name type="scientific">Burkholderia cepacia GG4</name>
    <dbReference type="NCBI Taxonomy" id="1009846"/>
    <lineage>
        <taxon>Bacteria</taxon>
        <taxon>Pseudomonadati</taxon>
        <taxon>Pseudomonadota</taxon>
        <taxon>Betaproteobacteria</taxon>
        <taxon>Burkholderiales</taxon>
        <taxon>Burkholderiaceae</taxon>
        <taxon>Burkholderia</taxon>
        <taxon>Burkholderia cepacia complex</taxon>
    </lineage>
</organism>
<evidence type="ECO:0000259" key="4">
    <source>
        <dbReference type="Pfam" id="PF25917"/>
    </source>
</evidence>
<dbReference type="Pfam" id="PF25917">
    <property type="entry name" value="BSH_RND"/>
    <property type="match status" value="1"/>
</dbReference>
<dbReference type="PANTHER" id="PTHR30158">
    <property type="entry name" value="ACRA/E-RELATED COMPONENT OF DRUG EFFLUX TRANSPORTER"/>
    <property type="match status" value="1"/>
</dbReference>
<feature type="domain" description="Multidrug resistance protein MdtA-like barrel-sandwich hybrid" evidence="4">
    <location>
        <begin position="62"/>
        <end position="204"/>
    </location>
</feature>
<dbReference type="EMBL" id="CP003774">
    <property type="protein sequence ID" value="AFQ47272.1"/>
    <property type="molecule type" value="Genomic_DNA"/>
</dbReference>
<gene>
    <name evidence="7" type="ORF">GEM_0824</name>
</gene>
<dbReference type="InterPro" id="IPR058627">
    <property type="entry name" value="MdtA-like_C"/>
</dbReference>
<feature type="domain" description="Multidrug resistance protein MdtA-like beta-barrel" evidence="5">
    <location>
        <begin position="208"/>
        <end position="298"/>
    </location>
</feature>
<dbReference type="InterPro" id="IPR006143">
    <property type="entry name" value="RND_pump_MFP"/>
</dbReference>
<dbReference type="KEGG" id="bct:GEM_0824"/>
<evidence type="ECO:0000313" key="8">
    <source>
        <dbReference type="Proteomes" id="UP000032866"/>
    </source>
</evidence>
<comment type="similarity">
    <text evidence="2">Belongs to the membrane fusion protein (MFP) (TC 8.A.1) family.</text>
</comment>
<proteinExistence type="inferred from homology"/>
<dbReference type="AlphaFoldDB" id="A0A9W3K234"/>
<reference evidence="7 8" key="1">
    <citation type="journal article" date="2012" name="J. Bacteriol.">
        <title>Complete Genome Sequence of Burkholderia sp. Strain GG4, a Betaproteobacterium That Reduces 3-Oxo-N-Acylhomoserine Lactones and Produces Different N-Acylhomoserine Lactones.</title>
        <authorList>
            <person name="Hong K.W."/>
            <person name="Koh C.L."/>
            <person name="Sam C.K."/>
            <person name="Yin W.F."/>
            <person name="Chan K.G."/>
        </authorList>
    </citation>
    <scope>NUCLEOTIDE SEQUENCE [LARGE SCALE GENOMIC DNA]</scope>
    <source>
        <strain evidence="7 8">GG4</strain>
    </source>
</reference>
<dbReference type="InterPro" id="IPR058625">
    <property type="entry name" value="MdtA-like_BSH"/>
</dbReference>
<evidence type="ECO:0000256" key="2">
    <source>
        <dbReference type="ARBA" id="ARBA00009477"/>
    </source>
</evidence>
<evidence type="ECO:0000256" key="1">
    <source>
        <dbReference type="ARBA" id="ARBA00004196"/>
    </source>
</evidence>
<dbReference type="RefSeq" id="WP_014896185.1">
    <property type="nucleotide sequence ID" value="NC_018513.1"/>
</dbReference>
<dbReference type="InterPro" id="IPR058624">
    <property type="entry name" value="MdtA-like_HH"/>
</dbReference>
<dbReference type="PROSITE" id="PS51257">
    <property type="entry name" value="PROKAR_LIPOPROTEIN"/>
    <property type="match status" value="1"/>
</dbReference>
<dbReference type="GO" id="GO:0005886">
    <property type="term" value="C:plasma membrane"/>
    <property type="evidence" value="ECO:0007669"/>
    <property type="project" value="UniProtKB-SubCell"/>
</dbReference>
<accession>A0A9W3K234</accession>
<feature type="domain" description="Multidrug resistance protein MdtA-like alpha-helical hairpin" evidence="3">
    <location>
        <begin position="102"/>
        <end position="171"/>
    </location>
</feature>
<comment type="subcellular location">
    <subcellularLocation>
        <location evidence="1">Cell envelope</location>
    </subcellularLocation>
</comment>
<dbReference type="SUPFAM" id="SSF111369">
    <property type="entry name" value="HlyD-like secretion proteins"/>
    <property type="match status" value="1"/>
</dbReference>
<dbReference type="Gene3D" id="2.40.420.20">
    <property type="match status" value="1"/>
</dbReference>
<dbReference type="Pfam" id="PF25876">
    <property type="entry name" value="HH_MFP_RND"/>
    <property type="match status" value="1"/>
</dbReference>
<protein>
    <submittedName>
        <fullName evidence="7">Secretion protein HlyD</fullName>
    </submittedName>
</protein>
<dbReference type="Pfam" id="PF25944">
    <property type="entry name" value="Beta-barrel_RND"/>
    <property type="match status" value="1"/>
</dbReference>
<dbReference type="InterPro" id="IPR058626">
    <property type="entry name" value="MdtA-like_b-barrel"/>
</dbReference>
<name>A0A9W3K234_BURCE</name>
<dbReference type="Gene3D" id="1.10.287.470">
    <property type="entry name" value="Helix hairpin bin"/>
    <property type="match status" value="1"/>
</dbReference>
<evidence type="ECO:0000313" key="7">
    <source>
        <dbReference type="EMBL" id="AFQ47272.1"/>
    </source>
</evidence>
<dbReference type="NCBIfam" id="TIGR01730">
    <property type="entry name" value="RND_mfp"/>
    <property type="match status" value="1"/>
</dbReference>
<evidence type="ECO:0000259" key="5">
    <source>
        <dbReference type="Pfam" id="PF25944"/>
    </source>
</evidence>
<evidence type="ECO:0000259" key="3">
    <source>
        <dbReference type="Pfam" id="PF25876"/>
    </source>
</evidence>
<sequence>MRVERVPYRLLTVATAAVFLAACGKKESAPPPQTPEVGVVTVQPQSVAIFTELPGRTSAFLVAQVRARVDGIVLRREFTEGSDVKAGQRLYKIDPAPYLAALNSAKATLAKAQANLVTQNALVARYKVLVAANAVSKQDYDNAVATQGQAAADVAAGKAAVDTAQINLGYTDVVSPITGRVGISQVTPGAYVQASQATLMSTVQQLDPVYVDLTQSSLEGLKLRQDVQSGRLKTSGPGAAKVSLILEDGKTYSDAGKLQFSDVTVDQTTGSVTIRAVFPNLGRVLLPGMFVRARIEEGVNENAFLVPQIGVTHDQKGQAVAMVVNASNKVEPRPLKTTGMQGQNWIVEGGLAAGDRVIVQGVDKVRPGATVKSVAAQLPAADAASGAAAASAAPAAAGSGAAAASGAAASGAAPASAAAASSAQ</sequence>
<dbReference type="Gene3D" id="2.40.50.100">
    <property type="match status" value="1"/>
</dbReference>
<dbReference type="PANTHER" id="PTHR30158:SF3">
    <property type="entry name" value="MULTIDRUG EFFLUX PUMP SUBUNIT ACRA-RELATED"/>
    <property type="match status" value="1"/>
</dbReference>
<feature type="domain" description="Multidrug resistance protein MdtA-like C-terminal permuted SH3" evidence="6">
    <location>
        <begin position="302"/>
        <end position="364"/>
    </location>
</feature>
<dbReference type="GO" id="GO:0046677">
    <property type="term" value="P:response to antibiotic"/>
    <property type="evidence" value="ECO:0007669"/>
    <property type="project" value="TreeGrafter"/>
</dbReference>
<evidence type="ECO:0000259" key="6">
    <source>
        <dbReference type="Pfam" id="PF25967"/>
    </source>
</evidence>
<dbReference type="FunFam" id="2.40.420.20:FF:000001">
    <property type="entry name" value="Efflux RND transporter periplasmic adaptor subunit"/>
    <property type="match status" value="1"/>
</dbReference>
<dbReference type="Proteomes" id="UP000032866">
    <property type="component" value="Chromosome 1"/>
</dbReference>
<dbReference type="GO" id="GO:0022857">
    <property type="term" value="F:transmembrane transporter activity"/>
    <property type="evidence" value="ECO:0007669"/>
    <property type="project" value="InterPro"/>
</dbReference>
<dbReference type="Gene3D" id="2.40.30.170">
    <property type="match status" value="1"/>
</dbReference>